<dbReference type="OrthoDB" id="5988891at2759"/>
<sequence>QYLDTRTSHKGDDQFVAANKERRPFSTNTHQSMRGDDSPAGCHVAIRSPLVYIFTILNSAQGFPIFALQCMRNTQTRERFKRKTNVVFPSSIKNNSTRKSSQVNPSGVGDVWAVELQSCAAFESNSHLT</sequence>
<gene>
    <name evidence="2" type="ORF">pdam_00021328</name>
</gene>
<accession>A0A3M6UGT1</accession>
<reference evidence="2 3" key="1">
    <citation type="journal article" date="2018" name="Sci. Rep.">
        <title>Comparative analysis of the Pocillopora damicornis genome highlights role of immune system in coral evolution.</title>
        <authorList>
            <person name="Cunning R."/>
            <person name="Bay R.A."/>
            <person name="Gillette P."/>
            <person name="Baker A.C."/>
            <person name="Traylor-Knowles N."/>
        </authorList>
    </citation>
    <scope>NUCLEOTIDE SEQUENCE [LARGE SCALE GENOMIC DNA]</scope>
    <source>
        <strain evidence="2">RSMAS</strain>
        <tissue evidence="2">Whole animal</tissue>
    </source>
</reference>
<evidence type="ECO:0000313" key="2">
    <source>
        <dbReference type="EMBL" id="RMX52598.1"/>
    </source>
</evidence>
<dbReference type="AlphaFoldDB" id="A0A3M6UGT1"/>
<proteinExistence type="predicted"/>
<feature type="non-terminal residue" evidence="2">
    <location>
        <position position="1"/>
    </location>
</feature>
<evidence type="ECO:0000256" key="1">
    <source>
        <dbReference type="SAM" id="MobiDB-lite"/>
    </source>
</evidence>
<organism evidence="2 3">
    <name type="scientific">Pocillopora damicornis</name>
    <name type="common">Cauliflower coral</name>
    <name type="synonym">Millepora damicornis</name>
    <dbReference type="NCBI Taxonomy" id="46731"/>
    <lineage>
        <taxon>Eukaryota</taxon>
        <taxon>Metazoa</taxon>
        <taxon>Cnidaria</taxon>
        <taxon>Anthozoa</taxon>
        <taxon>Hexacorallia</taxon>
        <taxon>Scleractinia</taxon>
        <taxon>Astrocoeniina</taxon>
        <taxon>Pocilloporidae</taxon>
        <taxon>Pocillopora</taxon>
    </lineage>
</organism>
<feature type="non-terminal residue" evidence="2">
    <location>
        <position position="129"/>
    </location>
</feature>
<feature type="region of interest" description="Disordered" evidence="1">
    <location>
        <begin position="1"/>
        <end position="37"/>
    </location>
</feature>
<dbReference type="Gene3D" id="1.20.1070.10">
    <property type="entry name" value="Rhodopsin 7-helix transmembrane proteins"/>
    <property type="match status" value="1"/>
</dbReference>
<dbReference type="EMBL" id="RCHS01001599">
    <property type="protein sequence ID" value="RMX52598.1"/>
    <property type="molecule type" value="Genomic_DNA"/>
</dbReference>
<protein>
    <submittedName>
        <fullName evidence="2">Uncharacterized protein</fullName>
    </submittedName>
</protein>
<comment type="caution">
    <text evidence="2">The sequence shown here is derived from an EMBL/GenBank/DDBJ whole genome shotgun (WGS) entry which is preliminary data.</text>
</comment>
<keyword evidence="3" id="KW-1185">Reference proteome</keyword>
<feature type="compositionally biased region" description="Basic and acidic residues" evidence="1">
    <location>
        <begin position="1"/>
        <end position="24"/>
    </location>
</feature>
<evidence type="ECO:0000313" key="3">
    <source>
        <dbReference type="Proteomes" id="UP000275408"/>
    </source>
</evidence>
<dbReference type="Proteomes" id="UP000275408">
    <property type="component" value="Unassembled WGS sequence"/>
</dbReference>
<name>A0A3M6UGT1_POCDA</name>